<dbReference type="EMBL" id="JAZHFV010000002">
    <property type="protein sequence ID" value="MEX4007645.1"/>
    <property type="molecule type" value="Genomic_DNA"/>
</dbReference>
<sequence length="166" mass="18149">MIEKLVSLKGLVLVAVVLLVPLFALGWLTREDPADKPYLRIVGGGFIFNYRVSDVYYGFTAIVQKPLPTGTIVEAEFEDPAGGTMHTVRQRIGGPEMAKFAMRSPSVRGVEAGKPYNVAIRVFDRDEKHLLWQDDMQFTSQISDAVVPDAPLTVGPGYARNPNAGG</sequence>
<organism evidence="2 3">
    <name type="scientific">Neoaquamicrobium sediminum</name>
    <dbReference type="NCBI Taxonomy" id="1849104"/>
    <lineage>
        <taxon>Bacteria</taxon>
        <taxon>Pseudomonadati</taxon>
        <taxon>Pseudomonadota</taxon>
        <taxon>Alphaproteobacteria</taxon>
        <taxon>Hyphomicrobiales</taxon>
        <taxon>Phyllobacteriaceae</taxon>
        <taxon>Neoaquamicrobium</taxon>
    </lineage>
</organism>
<reference evidence="2 3" key="1">
    <citation type="submission" date="2024-01" db="EMBL/GenBank/DDBJ databases">
        <title>New evidence supports the origin of RcGTA from prophage.</title>
        <authorList>
            <person name="Xu Y."/>
            <person name="Liu B."/>
            <person name="Chen F."/>
        </authorList>
    </citation>
    <scope>NUCLEOTIDE SEQUENCE [LARGE SCALE GENOMIC DNA]</scope>
    <source>
        <strain evidence="2 3">CBW1107-2</strain>
    </source>
</reference>
<evidence type="ECO:0000256" key="1">
    <source>
        <dbReference type="SAM" id="Phobius"/>
    </source>
</evidence>
<keyword evidence="1" id="KW-0812">Transmembrane</keyword>
<comment type="caution">
    <text evidence="2">The sequence shown here is derived from an EMBL/GenBank/DDBJ whole genome shotgun (WGS) entry which is preliminary data.</text>
</comment>
<accession>A0ABV3WSK7</accession>
<keyword evidence="1" id="KW-0472">Membrane</keyword>
<evidence type="ECO:0000313" key="2">
    <source>
        <dbReference type="EMBL" id="MEX4007645.1"/>
    </source>
</evidence>
<evidence type="ECO:0000313" key="3">
    <source>
        <dbReference type="Proteomes" id="UP001559025"/>
    </source>
</evidence>
<dbReference type="RefSeq" id="WP_368802760.1">
    <property type="nucleotide sequence ID" value="NZ_JAZHFV010000002.1"/>
</dbReference>
<keyword evidence="1" id="KW-1133">Transmembrane helix</keyword>
<dbReference type="Proteomes" id="UP001559025">
    <property type="component" value="Unassembled WGS sequence"/>
</dbReference>
<gene>
    <name evidence="2" type="ORF">V1479_10050</name>
</gene>
<proteinExistence type="predicted"/>
<protein>
    <submittedName>
        <fullName evidence="2">Uncharacterized protein</fullName>
    </submittedName>
</protein>
<feature type="transmembrane region" description="Helical" evidence="1">
    <location>
        <begin position="6"/>
        <end position="28"/>
    </location>
</feature>
<name>A0ABV3WSK7_9HYPH</name>
<keyword evidence="3" id="KW-1185">Reference proteome</keyword>